<proteinExistence type="predicted"/>
<evidence type="ECO:0000256" key="2">
    <source>
        <dbReference type="ARBA" id="ARBA00023043"/>
    </source>
</evidence>
<accession>A0A1Q9DIG0</accession>
<protein>
    <submittedName>
        <fullName evidence="5">Histone-lysine N-methyltransferase EHMT1</fullName>
    </submittedName>
</protein>
<feature type="region of interest" description="Disordered" evidence="4">
    <location>
        <begin position="183"/>
        <end position="209"/>
    </location>
</feature>
<sequence>MASDLLLRAAQRGNIEEAALLLESGHAQPNVVMPPSDTTPLHAASRAGNLNMVNLLLEAQANPNAREASQCGGRAALHLAAQANLTEIANNLLAKGANPVMRDSRGQTPLHLAALEGHADVTRLLLGHGSDPNMRDYAGFNAAWWAKEFKHQEVLDVYAAEQVQPLKMTARERLDFSGVKFRVGGKKKKKEGERGKSRDKTPSGRPWPGPKIAVLETFLEKVLPSFRAWRLPAPPDRADLERQGICKAQLTAEEIRTPILQLMAGSPKQDGWCLYGILGPWASVCAQARKEQNVRLYTELMHQSRSENLHAQKRLEFSDGRALSIRDRENAEDDIYCFANGYYNLSRAEVVGDYQALEEASRHSCSKLAAEFPNYESLSLADLMKASTEDAISTLMSDLEPAAVDSSMLQSMRLQAAVRCLLSSGSGGPAMCDVAYCARRGCLNEQNQVGYTVLGECPDV</sequence>
<dbReference type="Proteomes" id="UP000186817">
    <property type="component" value="Unassembled WGS sequence"/>
</dbReference>
<evidence type="ECO:0000313" key="6">
    <source>
        <dbReference type="Proteomes" id="UP000186817"/>
    </source>
</evidence>
<dbReference type="GO" id="GO:0008168">
    <property type="term" value="F:methyltransferase activity"/>
    <property type="evidence" value="ECO:0007669"/>
    <property type="project" value="UniProtKB-KW"/>
</dbReference>
<name>A0A1Q9DIG0_SYMMI</name>
<evidence type="ECO:0000256" key="1">
    <source>
        <dbReference type="ARBA" id="ARBA00022737"/>
    </source>
</evidence>
<evidence type="ECO:0000313" key="5">
    <source>
        <dbReference type="EMBL" id="OLP94946.1"/>
    </source>
</evidence>
<dbReference type="InterPro" id="IPR002110">
    <property type="entry name" value="Ankyrin_rpt"/>
</dbReference>
<dbReference type="OrthoDB" id="194358at2759"/>
<dbReference type="InterPro" id="IPR036770">
    <property type="entry name" value="Ankyrin_rpt-contain_sf"/>
</dbReference>
<dbReference type="GO" id="GO:0032259">
    <property type="term" value="P:methylation"/>
    <property type="evidence" value="ECO:0007669"/>
    <property type="project" value="UniProtKB-KW"/>
</dbReference>
<keyword evidence="2 3" id="KW-0040">ANK repeat</keyword>
<feature type="repeat" description="ANK" evidence="3">
    <location>
        <begin position="36"/>
        <end position="68"/>
    </location>
</feature>
<dbReference type="PROSITE" id="PS50088">
    <property type="entry name" value="ANK_REPEAT"/>
    <property type="match status" value="3"/>
</dbReference>
<feature type="compositionally biased region" description="Basic and acidic residues" evidence="4">
    <location>
        <begin position="190"/>
        <end position="202"/>
    </location>
</feature>
<dbReference type="EMBL" id="LSRX01000521">
    <property type="protein sequence ID" value="OLP94946.1"/>
    <property type="molecule type" value="Genomic_DNA"/>
</dbReference>
<dbReference type="SUPFAM" id="SSF48403">
    <property type="entry name" value="Ankyrin repeat"/>
    <property type="match status" value="1"/>
</dbReference>
<feature type="repeat" description="ANK" evidence="3">
    <location>
        <begin position="72"/>
        <end position="104"/>
    </location>
</feature>
<dbReference type="AlphaFoldDB" id="A0A1Q9DIG0"/>
<dbReference type="Gene3D" id="1.25.40.20">
    <property type="entry name" value="Ankyrin repeat-containing domain"/>
    <property type="match status" value="2"/>
</dbReference>
<reference evidence="5 6" key="1">
    <citation type="submission" date="2016-02" db="EMBL/GenBank/DDBJ databases">
        <title>Genome analysis of coral dinoflagellate symbionts highlights evolutionary adaptations to a symbiotic lifestyle.</title>
        <authorList>
            <person name="Aranda M."/>
            <person name="Li Y."/>
            <person name="Liew Y.J."/>
            <person name="Baumgarten S."/>
            <person name="Simakov O."/>
            <person name="Wilson M."/>
            <person name="Piel J."/>
            <person name="Ashoor H."/>
            <person name="Bougouffa S."/>
            <person name="Bajic V.B."/>
            <person name="Ryu T."/>
            <person name="Ravasi T."/>
            <person name="Bayer T."/>
            <person name="Micklem G."/>
            <person name="Kim H."/>
            <person name="Bhak J."/>
            <person name="Lajeunesse T.C."/>
            <person name="Voolstra C.R."/>
        </authorList>
    </citation>
    <scope>NUCLEOTIDE SEQUENCE [LARGE SCALE GENOMIC DNA]</scope>
    <source>
        <strain evidence="5 6">CCMP2467</strain>
    </source>
</reference>
<keyword evidence="6" id="KW-1185">Reference proteome</keyword>
<keyword evidence="5" id="KW-0808">Transferase</keyword>
<comment type="caution">
    <text evidence="5">The sequence shown here is derived from an EMBL/GenBank/DDBJ whole genome shotgun (WGS) entry which is preliminary data.</text>
</comment>
<keyword evidence="1" id="KW-0677">Repeat</keyword>
<evidence type="ECO:0000256" key="3">
    <source>
        <dbReference type="PROSITE-ProRule" id="PRU00023"/>
    </source>
</evidence>
<dbReference type="SMART" id="SM00248">
    <property type="entry name" value="ANK"/>
    <property type="match status" value="4"/>
</dbReference>
<keyword evidence="5" id="KW-0489">Methyltransferase</keyword>
<feature type="repeat" description="ANK" evidence="3">
    <location>
        <begin position="105"/>
        <end position="137"/>
    </location>
</feature>
<evidence type="ECO:0000256" key="4">
    <source>
        <dbReference type="SAM" id="MobiDB-lite"/>
    </source>
</evidence>
<dbReference type="PANTHER" id="PTHR24171">
    <property type="entry name" value="ANKYRIN REPEAT DOMAIN-CONTAINING PROTEIN 39-RELATED"/>
    <property type="match status" value="1"/>
</dbReference>
<dbReference type="Pfam" id="PF12796">
    <property type="entry name" value="Ank_2"/>
    <property type="match status" value="2"/>
</dbReference>
<dbReference type="PROSITE" id="PS50297">
    <property type="entry name" value="ANK_REP_REGION"/>
    <property type="match status" value="3"/>
</dbReference>
<organism evidence="5 6">
    <name type="scientific">Symbiodinium microadriaticum</name>
    <name type="common">Dinoflagellate</name>
    <name type="synonym">Zooxanthella microadriatica</name>
    <dbReference type="NCBI Taxonomy" id="2951"/>
    <lineage>
        <taxon>Eukaryota</taxon>
        <taxon>Sar</taxon>
        <taxon>Alveolata</taxon>
        <taxon>Dinophyceae</taxon>
        <taxon>Suessiales</taxon>
        <taxon>Symbiodiniaceae</taxon>
        <taxon>Symbiodinium</taxon>
    </lineage>
</organism>
<gene>
    <name evidence="5" type="primary">Ehmt1</name>
    <name evidence="5" type="ORF">AK812_SmicGene22971</name>
</gene>